<name>A0ABY4BE04_9FLAO</name>
<evidence type="ECO:0000256" key="1">
    <source>
        <dbReference type="SAM" id="Coils"/>
    </source>
</evidence>
<feature type="coiled-coil region" evidence="1">
    <location>
        <begin position="302"/>
        <end position="329"/>
    </location>
</feature>
<reference evidence="3 4" key="1">
    <citation type="submission" date="2022-03" db="EMBL/GenBank/DDBJ databases">
        <title>Chryseobacterium sp. isolated from the Andong Sikhe.</title>
        <authorList>
            <person name="Won M."/>
            <person name="Kim S.-J."/>
            <person name="Kwon S.-W."/>
        </authorList>
    </citation>
    <scope>NUCLEOTIDE SEQUENCE [LARGE SCALE GENOMIC DNA]</scope>
    <source>
        <strain evidence="3 4">ADR-1</strain>
    </source>
</reference>
<dbReference type="SUPFAM" id="SSF46894">
    <property type="entry name" value="C-terminal effector domain of the bipartite response regulators"/>
    <property type="match status" value="1"/>
</dbReference>
<organism evidence="3 4">
    <name type="scientific">Chryseobacterium oryzae</name>
    <dbReference type="NCBI Taxonomy" id="2929799"/>
    <lineage>
        <taxon>Bacteria</taxon>
        <taxon>Pseudomonadati</taxon>
        <taxon>Bacteroidota</taxon>
        <taxon>Flavobacteriia</taxon>
        <taxon>Flavobacteriales</taxon>
        <taxon>Weeksellaceae</taxon>
        <taxon>Chryseobacterium group</taxon>
        <taxon>Chryseobacterium</taxon>
    </lineage>
</organism>
<proteinExistence type="predicted"/>
<keyword evidence="2" id="KW-0472">Membrane</keyword>
<keyword evidence="4" id="KW-1185">Reference proteome</keyword>
<sequence length="510" mass="60140">MKNKFILLGNFIKNNFLLILVFCSVFLFAGEPSSALTRKIDEKINLIAMQAVEDIYNDKYIHQLNVVNEESKKINYSRGILNSYFLKNYIYNFRGDNEKLLKSFGELDSKFLVKKPENDNNINSFYWQLGGVFLDLGFHERSIDYLKEGISKLTHKDDFAFQFNTDIAYNYGELKNYRQYLYYIKEAEGNYIRATPQSVYYKDPDYRYYLDSFYALAYSNLKKFGQANHYLNLTRKNLKNVNSHSMLLNIYNNLSDTEVNYKNYNQAWDDIFNAKKYYEEVNVITLSSDLELSQKILNLSILTQKKDSIEIYTKKVEEIKEKIKERDRNAKDFALNWALNDEIKKDKNEVLKYVVSAVVLSVSAGILVFLYLKKKKKSRYNSKTVENNEEELSTENKIFQNNIEPKTVEFSNEKFIQLNELARANSPEFLTLFQELYPNFMPKILDIDPKTNITELRFYAYLFLNFSTKDIAQFTNTSIRTVQTKKSNIRKKLNIPSGEDVYLWFGKLMN</sequence>
<keyword evidence="1" id="KW-0175">Coiled coil</keyword>
<dbReference type="InterPro" id="IPR016032">
    <property type="entry name" value="Sig_transdc_resp-reg_C-effctor"/>
</dbReference>
<evidence type="ECO:0000313" key="4">
    <source>
        <dbReference type="Proteomes" id="UP000831068"/>
    </source>
</evidence>
<dbReference type="InterPro" id="IPR011990">
    <property type="entry name" value="TPR-like_helical_dom_sf"/>
</dbReference>
<evidence type="ECO:0008006" key="5">
    <source>
        <dbReference type="Google" id="ProtNLM"/>
    </source>
</evidence>
<evidence type="ECO:0000313" key="3">
    <source>
        <dbReference type="EMBL" id="UOE37290.1"/>
    </source>
</evidence>
<keyword evidence="2" id="KW-1133">Transmembrane helix</keyword>
<dbReference type="InterPro" id="IPR036388">
    <property type="entry name" value="WH-like_DNA-bd_sf"/>
</dbReference>
<protein>
    <recommendedName>
        <fullName evidence="5">HTH luxR-type domain-containing protein</fullName>
    </recommendedName>
</protein>
<evidence type="ECO:0000256" key="2">
    <source>
        <dbReference type="SAM" id="Phobius"/>
    </source>
</evidence>
<keyword evidence="2" id="KW-0812">Transmembrane</keyword>
<accession>A0ABY4BE04</accession>
<dbReference type="Gene3D" id="1.10.10.10">
    <property type="entry name" value="Winged helix-like DNA-binding domain superfamily/Winged helix DNA-binding domain"/>
    <property type="match status" value="1"/>
</dbReference>
<dbReference type="EMBL" id="CP094529">
    <property type="protein sequence ID" value="UOE37290.1"/>
    <property type="molecule type" value="Genomic_DNA"/>
</dbReference>
<feature type="transmembrane region" description="Helical" evidence="2">
    <location>
        <begin position="350"/>
        <end position="372"/>
    </location>
</feature>
<dbReference type="Proteomes" id="UP000831068">
    <property type="component" value="Chromosome"/>
</dbReference>
<dbReference type="SUPFAM" id="SSF48452">
    <property type="entry name" value="TPR-like"/>
    <property type="match status" value="1"/>
</dbReference>
<dbReference type="RefSeq" id="WP_243575798.1">
    <property type="nucleotide sequence ID" value="NZ_CP094529.1"/>
</dbReference>
<gene>
    <name evidence="3" type="ORF">MTP08_09445</name>
</gene>